<dbReference type="EMBL" id="CP067341">
    <property type="protein sequence ID" value="QQP11349.1"/>
    <property type="molecule type" value="Genomic_DNA"/>
</dbReference>
<evidence type="ECO:0000313" key="2">
    <source>
        <dbReference type="Proteomes" id="UP000596049"/>
    </source>
</evidence>
<reference evidence="1 2" key="1">
    <citation type="submission" date="2020-01" db="EMBL/GenBank/DDBJ databases">
        <authorList>
            <person name="Liu G."/>
            <person name="Liu B."/>
        </authorList>
    </citation>
    <scope>NUCLEOTIDE SEQUENCE [LARGE SCALE GENOMIC DNA]</scope>
    <source>
        <strain evidence="1 2">FJAT-51161</strain>
    </source>
</reference>
<name>A0ABX7ANC6_9BACI</name>
<dbReference type="Proteomes" id="UP000596049">
    <property type="component" value="Chromosome"/>
</dbReference>
<keyword evidence="2" id="KW-1185">Reference proteome</keyword>
<proteinExistence type="predicted"/>
<organism evidence="1 2">
    <name type="scientific">Lysinibacillus agricola</name>
    <dbReference type="NCBI Taxonomy" id="2590012"/>
    <lineage>
        <taxon>Bacteria</taxon>
        <taxon>Bacillati</taxon>
        <taxon>Bacillota</taxon>
        <taxon>Bacilli</taxon>
        <taxon>Bacillales</taxon>
        <taxon>Bacillaceae</taxon>
        <taxon>Lysinibacillus</taxon>
    </lineage>
</organism>
<protein>
    <submittedName>
        <fullName evidence="1">Uncharacterized protein</fullName>
    </submittedName>
</protein>
<sequence length="97" mass="11500">MTEVDSPFLKKHPNYGLYKSNKYKTNEIPIELIELLITLFSEKNEHLEDIKQKLSSLTTMRTDKSNSNNDLLIKMYFKKIKKEKAILLFFRFNIGNN</sequence>
<gene>
    <name evidence="1" type="ORF">FJQ98_19345</name>
</gene>
<accession>A0ABX7ANC6</accession>
<evidence type="ECO:0000313" key="1">
    <source>
        <dbReference type="EMBL" id="QQP11349.1"/>
    </source>
</evidence>
<dbReference type="RefSeq" id="WP_201406515.1">
    <property type="nucleotide sequence ID" value="NZ_CP067341.1"/>
</dbReference>